<evidence type="ECO:0000256" key="9">
    <source>
        <dbReference type="ARBA" id="ARBA00022989"/>
    </source>
</evidence>
<feature type="transmembrane region" description="Helical" evidence="13">
    <location>
        <begin position="54"/>
        <end position="80"/>
    </location>
</feature>
<evidence type="ECO:0000313" key="14">
    <source>
        <dbReference type="EMBL" id="MCH4286165.1"/>
    </source>
</evidence>
<comment type="caution">
    <text evidence="14">The sequence shown here is derived from an EMBL/GenBank/DDBJ whole genome shotgun (WGS) entry which is preliminary data.</text>
</comment>
<keyword evidence="15" id="KW-1185">Reference proteome</keyword>
<keyword evidence="5" id="KW-0813">Transport</keyword>
<comment type="function">
    <text evidence="1">Multidrug efflux pump.</text>
</comment>
<feature type="transmembrane region" description="Helical" evidence="13">
    <location>
        <begin position="388"/>
        <end position="410"/>
    </location>
</feature>
<reference evidence="14 15" key="1">
    <citation type="submission" date="2022-02" db="EMBL/GenBank/DDBJ databases">
        <title>Genome of Erysipelotrichaceae sp. nov. NSJ-176 isolated from human feces.</title>
        <authorList>
            <person name="Abdugheni R."/>
        </authorList>
    </citation>
    <scope>NUCLEOTIDE SEQUENCE [LARGE SCALE GENOMIC DNA]</scope>
    <source>
        <strain evidence="14 15">NSJ-176</strain>
    </source>
</reference>
<feature type="transmembrane region" description="Helical" evidence="13">
    <location>
        <begin position="163"/>
        <end position="184"/>
    </location>
</feature>
<keyword evidence="9 13" id="KW-1133">Transmembrane helix</keyword>
<feature type="transmembrane region" description="Helical" evidence="13">
    <location>
        <begin position="92"/>
        <end position="114"/>
    </location>
</feature>
<evidence type="ECO:0000256" key="6">
    <source>
        <dbReference type="ARBA" id="ARBA00022449"/>
    </source>
</evidence>
<dbReference type="InterPro" id="IPR002528">
    <property type="entry name" value="MATE_fam"/>
</dbReference>
<dbReference type="Proteomes" id="UP001202402">
    <property type="component" value="Unassembled WGS sequence"/>
</dbReference>
<evidence type="ECO:0000256" key="2">
    <source>
        <dbReference type="ARBA" id="ARBA00004651"/>
    </source>
</evidence>
<keyword evidence="8 13" id="KW-0812">Transmembrane</keyword>
<accession>A0ABS9R924</accession>
<keyword evidence="10" id="KW-0406">Ion transport</keyword>
<dbReference type="PANTHER" id="PTHR43298:SF2">
    <property type="entry name" value="FMN_FAD EXPORTER YEEO-RELATED"/>
    <property type="match status" value="1"/>
</dbReference>
<evidence type="ECO:0000313" key="15">
    <source>
        <dbReference type="Proteomes" id="UP001202402"/>
    </source>
</evidence>
<evidence type="ECO:0000256" key="1">
    <source>
        <dbReference type="ARBA" id="ARBA00003408"/>
    </source>
</evidence>
<dbReference type="PIRSF" id="PIRSF006603">
    <property type="entry name" value="DinF"/>
    <property type="match status" value="1"/>
</dbReference>
<keyword evidence="11 13" id="KW-0472">Membrane</keyword>
<evidence type="ECO:0000256" key="13">
    <source>
        <dbReference type="SAM" id="Phobius"/>
    </source>
</evidence>
<evidence type="ECO:0000256" key="11">
    <source>
        <dbReference type="ARBA" id="ARBA00023136"/>
    </source>
</evidence>
<keyword evidence="7" id="KW-1003">Cell membrane</keyword>
<gene>
    <name evidence="14" type="ORF">LQE99_13645</name>
</gene>
<dbReference type="EMBL" id="JAKVPQ010000011">
    <property type="protein sequence ID" value="MCH4286165.1"/>
    <property type="molecule type" value="Genomic_DNA"/>
</dbReference>
<evidence type="ECO:0000256" key="4">
    <source>
        <dbReference type="ARBA" id="ARBA00020268"/>
    </source>
</evidence>
<feature type="transmembrane region" description="Helical" evidence="13">
    <location>
        <begin position="134"/>
        <end position="151"/>
    </location>
</feature>
<evidence type="ECO:0000256" key="5">
    <source>
        <dbReference type="ARBA" id="ARBA00022448"/>
    </source>
</evidence>
<dbReference type="PANTHER" id="PTHR43298">
    <property type="entry name" value="MULTIDRUG RESISTANCE PROTEIN NORM-RELATED"/>
    <property type="match status" value="1"/>
</dbReference>
<dbReference type="RefSeq" id="WP_117453173.1">
    <property type="nucleotide sequence ID" value="NZ_JAKVPQ010000011.1"/>
</dbReference>
<evidence type="ECO:0000256" key="8">
    <source>
        <dbReference type="ARBA" id="ARBA00022692"/>
    </source>
</evidence>
<evidence type="ECO:0000256" key="7">
    <source>
        <dbReference type="ARBA" id="ARBA00022475"/>
    </source>
</evidence>
<dbReference type="InterPro" id="IPR050222">
    <property type="entry name" value="MATE_MdtK"/>
</dbReference>
<dbReference type="Pfam" id="PF01554">
    <property type="entry name" value="MatE"/>
    <property type="match status" value="2"/>
</dbReference>
<organism evidence="14 15">
    <name type="scientific">Amedibacillus hominis</name>
    <dbReference type="NCBI Taxonomy" id="2897776"/>
    <lineage>
        <taxon>Bacteria</taxon>
        <taxon>Bacillati</taxon>
        <taxon>Bacillota</taxon>
        <taxon>Erysipelotrichia</taxon>
        <taxon>Erysipelotrichales</taxon>
        <taxon>Erysipelotrichaceae</taxon>
        <taxon>Amedibacillus</taxon>
    </lineage>
</organism>
<protein>
    <recommendedName>
        <fullName evidence="4">Probable multidrug resistance protein NorM</fullName>
    </recommendedName>
    <alternativeName>
        <fullName evidence="12">Multidrug-efflux transporter</fullName>
    </alternativeName>
</protein>
<comment type="subcellular location">
    <subcellularLocation>
        <location evidence="2">Cell membrane</location>
        <topology evidence="2">Multi-pass membrane protein</topology>
    </subcellularLocation>
</comment>
<feature type="transmembrane region" description="Helical" evidence="13">
    <location>
        <begin position="12"/>
        <end position="34"/>
    </location>
</feature>
<evidence type="ECO:0000256" key="12">
    <source>
        <dbReference type="ARBA" id="ARBA00031636"/>
    </source>
</evidence>
<comment type="similarity">
    <text evidence="3">Belongs to the multi antimicrobial extrusion (MATE) (TC 2.A.66.1) family.</text>
</comment>
<evidence type="ECO:0000256" key="3">
    <source>
        <dbReference type="ARBA" id="ARBA00010199"/>
    </source>
</evidence>
<dbReference type="CDD" id="cd13138">
    <property type="entry name" value="MATE_yoeA_like"/>
    <property type="match status" value="1"/>
</dbReference>
<feature type="transmembrane region" description="Helical" evidence="13">
    <location>
        <begin position="362"/>
        <end position="381"/>
    </location>
</feature>
<name>A0ABS9R924_9FIRM</name>
<evidence type="ECO:0000256" key="10">
    <source>
        <dbReference type="ARBA" id="ARBA00023065"/>
    </source>
</evidence>
<feature type="transmembrane region" description="Helical" evidence="13">
    <location>
        <begin position="416"/>
        <end position="435"/>
    </location>
</feature>
<keyword evidence="6" id="KW-0050">Antiport</keyword>
<sequence length="448" mass="48938">MKGDLTRGPIMKTMLCFAIPMILGNLLQQCYNIADTLIVGRYLGSNALAAVGSSFTLMTFLTSILLGLCLGSGAVFSIRFGQRDEKGLKEGMFASFILIGALTIILNILSLCFIDQIISFLQVPLELRGMMHDYLMVIFSGIVATFLYNYFASLLRAVGNSIIPLIFLAVSAILNIVLDLWFVIGLQRGVAGAGEATVIAQYVSGIGIAICTWIKYPKLRITKQDCHLRLSCIKEISNFSVLTCAQQSVMNLGILMVQGLINSFGTTIMAAFAAAVKIDSFAYMPVQDFGNAFSTFIAQNYGAKEEKRIQEGLKGAIIAAFVFCIIISLGVFIFAKELMMIFIDGSETTIISEGVRYLRIEGAFYCGIGCLFLLYGFYRALGKPGMSLVLTIVSLGTRVLLAYVLSAIPAIGVVGIWWSVPIGWILADMIGLIYYKIKKKALFVFQND</sequence>
<proteinExistence type="inferred from homology"/>
<dbReference type="NCBIfam" id="TIGR00797">
    <property type="entry name" value="matE"/>
    <property type="match status" value="1"/>
</dbReference>
<dbReference type="InterPro" id="IPR048279">
    <property type="entry name" value="MdtK-like"/>
</dbReference>
<feature type="transmembrane region" description="Helical" evidence="13">
    <location>
        <begin position="316"/>
        <end position="335"/>
    </location>
</feature>